<comment type="function">
    <text evidence="3">This protein is a component of the acetyl coenzyme A carboxylase complex; first, biotin carboxylase catalyzes the carboxylation of the carrier protein and then the transcarboxylase transfers the carboxyl group to form malonyl-CoA.</text>
</comment>
<protein>
    <recommendedName>
        <fullName evidence="1 3">Biotin carboxyl carrier protein of acetyl-CoA carboxylase</fullName>
    </recommendedName>
</protein>
<evidence type="ECO:0000313" key="5">
    <source>
        <dbReference type="EMBL" id="RBP62635.1"/>
    </source>
</evidence>
<keyword evidence="2 3" id="KW-0092">Biotin</keyword>
<name>A0A366I4D7_9FIRM</name>
<dbReference type="EMBL" id="QNRX01000011">
    <property type="protein sequence ID" value="RBP62635.1"/>
    <property type="molecule type" value="Genomic_DNA"/>
</dbReference>
<keyword evidence="3" id="KW-0443">Lipid metabolism</keyword>
<dbReference type="InterPro" id="IPR001249">
    <property type="entry name" value="AcCoA_biotinCC"/>
</dbReference>
<evidence type="ECO:0000313" key="6">
    <source>
        <dbReference type="Proteomes" id="UP000253490"/>
    </source>
</evidence>
<keyword evidence="3" id="KW-0276">Fatty acid metabolism</keyword>
<keyword evidence="3" id="KW-0275">Fatty acid biosynthesis</keyword>
<reference evidence="5 6" key="1">
    <citation type="submission" date="2018-06" db="EMBL/GenBank/DDBJ databases">
        <title>Genomic Encyclopedia of Type Strains, Phase IV (KMG-IV): sequencing the most valuable type-strain genomes for metagenomic binning, comparative biology and taxonomic classification.</title>
        <authorList>
            <person name="Goeker M."/>
        </authorList>
    </citation>
    <scope>NUCLEOTIDE SEQUENCE [LARGE SCALE GENOMIC DNA]</scope>
    <source>
        <strain evidence="5 6">DSM 22112</strain>
    </source>
</reference>
<dbReference type="CDD" id="cd06850">
    <property type="entry name" value="biotinyl_domain"/>
    <property type="match status" value="1"/>
</dbReference>
<dbReference type="InterPro" id="IPR000089">
    <property type="entry name" value="Biotin_lipoyl"/>
</dbReference>
<dbReference type="AlphaFoldDB" id="A0A366I4D7"/>
<dbReference type="NCBIfam" id="TIGR00531">
    <property type="entry name" value="BCCP"/>
    <property type="match status" value="1"/>
</dbReference>
<evidence type="ECO:0000256" key="3">
    <source>
        <dbReference type="RuleBase" id="RU364072"/>
    </source>
</evidence>
<evidence type="ECO:0000256" key="2">
    <source>
        <dbReference type="ARBA" id="ARBA00023267"/>
    </source>
</evidence>
<dbReference type="OrthoDB" id="9811735at2"/>
<dbReference type="GO" id="GO:0009317">
    <property type="term" value="C:acetyl-CoA carboxylase complex"/>
    <property type="evidence" value="ECO:0007669"/>
    <property type="project" value="InterPro"/>
</dbReference>
<keyword evidence="6" id="KW-1185">Reference proteome</keyword>
<comment type="pathway">
    <text evidence="3">Lipid metabolism; fatty acid biosynthesis.</text>
</comment>
<evidence type="ECO:0000259" key="4">
    <source>
        <dbReference type="PROSITE" id="PS50968"/>
    </source>
</evidence>
<accession>A0A366I4D7</accession>
<dbReference type="PROSITE" id="PS50968">
    <property type="entry name" value="BIOTINYL_LIPOYL"/>
    <property type="match status" value="1"/>
</dbReference>
<dbReference type="SUPFAM" id="SSF51230">
    <property type="entry name" value="Single hybrid motif"/>
    <property type="match status" value="1"/>
</dbReference>
<dbReference type="InterPro" id="IPR011053">
    <property type="entry name" value="Single_hybrid_motif"/>
</dbReference>
<evidence type="ECO:0000256" key="1">
    <source>
        <dbReference type="ARBA" id="ARBA00017562"/>
    </source>
</evidence>
<organism evidence="5 6">
    <name type="scientific">Alkalibaculum bacchi</name>
    <dbReference type="NCBI Taxonomy" id="645887"/>
    <lineage>
        <taxon>Bacteria</taxon>
        <taxon>Bacillati</taxon>
        <taxon>Bacillota</taxon>
        <taxon>Clostridia</taxon>
        <taxon>Eubacteriales</taxon>
        <taxon>Eubacteriaceae</taxon>
        <taxon>Alkalibaculum</taxon>
    </lineage>
</organism>
<dbReference type="RefSeq" id="WP_113920955.1">
    <property type="nucleotide sequence ID" value="NZ_QNRX01000011.1"/>
</dbReference>
<dbReference type="InterPro" id="IPR050709">
    <property type="entry name" value="Biotin_Carboxyl_Carrier/Decarb"/>
</dbReference>
<dbReference type="PANTHER" id="PTHR45266:SF3">
    <property type="entry name" value="OXALOACETATE DECARBOXYLASE ALPHA CHAIN"/>
    <property type="match status" value="1"/>
</dbReference>
<dbReference type="PRINTS" id="PR01071">
    <property type="entry name" value="ACOABIOTINCC"/>
</dbReference>
<sequence length="152" mass="16895">MNVEDIIKLIDKVDTTGITELKIKDDDFKLYISKNSSSVVYTENSVPIPNVVKQGAVESILEKVEKESTNENDTVVKSPLVGIYYQSSDPKAAPFVSVGQKVQEGDVLCIIEAMKIFNEIKSPTNGIIKKILPSNLEVIEYDQELFIIGDEE</sequence>
<dbReference type="Pfam" id="PF00364">
    <property type="entry name" value="Biotin_lipoyl"/>
    <property type="match status" value="1"/>
</dbReference>
<dbReference type="Proteomes" id="UP000253490">
    <property type="component" value="Unassembled WGS sequence"/>
</dbReference>
<comment type="caution">
    <text evidence="5">The sequence shown here is derived from an EMBL/GenBank/DDBJ whole genome shotgun (WGS) entry which is preliminary data.</text>
</comment>
<dbReference type="GO" id="GO:0003989">
    <property type="term" value="F:acetyl-CoA carboxylase activity"/>
    <property type="evidence" value="ECO:0007669"/>
    <property type="project" value="InterPro"/>
</dbReference>
<proteinExistence type="predicted"/>
<dbReference type="Gene3D" id="2.40.50.100">
    <property type="match status" value="1"/>
</dbReference>
<dbReference type="PANTHER" id="PTHR45266">
    <property type="entry name" value="OXALOACETATE DECARBOXYLASE ALPHA CHAIN"/>
    <property type="match status" value="1"/>
</dbReference>
<feature type="domain" description="Lipoyl-binding" evidence="4">
    <location>
        <begin position="73"/>
        <end position="149"/>
    </location>
</feature>
<keyword evidence="3" id="KW-0444">Lipid biosynthesis</keyword>
<dbReference type="GO" id="GO:0006633">
    <property type="term" value="P:fatty acid biosynthetic process"/>
    <property type="evidence" value="ECO:0007669"/>
    <property type="project" value="UniProtKB-UniPathway"/>
</dbReference>
<dbReference type="UniPathway" id="UPA00094"/>
<gene>
    <name evidence="5" type="ORF">DES36_11168</name>
</gene>